<evidence type="ECO:0000256" key="1">
    <source>
        <dbReference type="SAM" id="MobiDB-lite"/>
    </source>
</evidence>
<organism evidence="3 4">
    <name type="scientific">Maccoyibacter intestinihominis</name>
    <dbReference type="NCBI Taxonomy" id="3133499"/>
    <lineage>
        <taxon>Bacteria</taxon>
        <taxon>Bacillati</taxon>
        <taxon>Bacillota</taxon>
        <taxon>Clostridia</taxon>
        <taxon>Lachnospirales</taxon>
        <taxon>Lachnospiraceae</taxon>
        <taxon>Maccoyibacter</taxon>
    </lineage>
</organism>
<dbReference type="Proteomes" id="UP001454489">
    <property type="component" value="Unassembled WGS sequence"/>
</dbReference>
<dbReference type="PROSITE" id="PS51257">
    <property type="entry name" value="PROKAR_LIPOPROTEIN"/>
    <property type="match status" value="1"/>
</dbReference>
<evidence type="ECO:0000256" key="2">
    <source>
        <dbReference type="SAM" id="SignalP"/>
    </source>
</evidence>
<accession>A0ABV1HD14</accession>
<sequence>MTKTNRIRASFILGAAILTGAGCLWNASLETAPEKNEEKSKPKQEEMKETSGSETPYEYVVVNDNGYLTVYQKDLKTVYFQTDIPYAELHTELQKKIDQGYLIQDAEELYDFLENYSS</sequence>
<gene>
    <name evidence="3" type="ORF">WMO43_07010</name>
</gene>
<evidence type="ECO:0008006" key="5">
    <source>
        <dbReference type="Google" id="ProtNLM"/>
    </source>
</evidence>
<feature type="signal peptide" evidence="2">
    <location>
        <begin position="1"/>
        <end position="26"/>
    </location>
</feature>
<keyword evidence="2" id="KW-0732">Signal</keyword>
<evidence type="ECO:0000313" key="4">
    <source>
        <dbReference type="Proteomes" id="UP001454489"/>
    </source>
</evidence>
<protein>
    <recommendedName>
        <fullName evidence="5">Bypass of forespore C C-terminal domain-containing protein</fullName>
    </recommendedName>
</protein>
<feature type="compositionally biased region" description="Basic and acidic residues" evidence="1">
    <location>
        <begin position="32"/>
        <end position="51"/>
    </location>
</feature>
<dbReference type="RefSeq" id="WP_353530704.1">
    <property type="nucleotide sequence ID" value="NZ_JBBMEX010000006.1"/>
</dbReference>
<dbReference type="EMBL" id="JBBMEX010000006">
    <property type="protein sequence ID" value="MEQ2557615.1"/>
    <property type="molecule type" value="Genomic_DNA"/>
</dbReference>
<comment type="caution">
    <text evidence="3">The sequence shown here is derived from an EMBL/GenBank/DDBJ whole genome shotgun (WGS) entry which is preliminary data.</text>
</comment>
<feature type="region of interest" description="Disordered" evidence="1">
    <location>
        <begin position="31"/>
        <end position="53"/>
    </location>
</feature>
<feature type="chain" id="PRO_5046396146" description="Bypass of forespore C C-terminal domain-containing protein" evidence="2">
    <location>
        <begin position="27"/>
        <end position="118"/>
    </location>
</feature>
<name>A0ABV1HD14_9FIRM</name>
<proteinExistence type="predicted"/>
<keyword evidence="4" id="KW-1185">Reference proteome</keyword>
<evidence type="ECO:0000313" key="3">
    <source>
        <dbReference type="EMBL" id="MEQ2557615.1"/>
    </source>
</evidence>
<reference evidence="3 4" key="1">
    <citation type="submission" date="2024-03" db="EMBL/GenBank/DDBJ databases">
        <title>Human intestinal bacterial collection.</title>
        <authorList>
            <person name="Pauvert C."/>
            <person name="Hitch T.C.A."/>
            <person name="Clavel T."/>
        </authorList>
    </citation>
    <scope>NUCLEOTIDE SEQUENCE [LARGE SCALE GENOMIC DNA]</scope>
    <source>
        <strain evidence="3 4">CLA-AA-H185</strain>
    </source>
</reference>